<evidence type="ECO:0000313" key="3">
    <source>
        <dbReference type="EMBL" id="MBB5729695.1"/>
    </source>
</evidence>
<feature type="chain" id="PRO_5030993986" evidence="2">
    <location>
        <begin position="24"/>
        <end position="81"/>
    </location>
</feature>
<dbReference type="AlphaFoldDB" id="A0A7W9F3N3"/>
<name>A0A7W9F3N3_9SPHN</name>
<keyword evidence="1" id="KW-0812">Transmembrane</keyword>
<dbReference type="EMBL" id="JACIJR010000005">
    <property type="protein sequence ID" value="MBB5729695.1"/>
    <property type="molecule type" value="Genomic_DNA"/>
</dbReference>
<organism evidence="3 4">
    <name type="scientific">Sphingomonas prati</name>
    <dbReference type="NCBI Taxonomy" id="1843237"/>
    <lineage>
        <taxon>Bacteria</taxon>
        <taxon>Pseudomonadati</taxon>
        <taxon>Pseudomonadota</taxon>
        <taxon>Alphaproteobacteria</taxon>
        <taxon>Sphingomonadales</taxon>
        <taxon>Sphingomonadaceae</taxon>
        <taxon>Sphingomonas</taxon>
    </lineage>
</organism>
<feature type="transmembrane region" description="Helical" evidence="1">
    <location>
        <begin position="50"/>
        <end position="71"/>
    </location>
</feature>
<dbReference type="RefSeq" id="WP_157176128.1">
    <property type="nucleotide sequence ID" value="NZ_BMJP01000003.1"/>
</dbReference>
<evidence type="ECO:0000313" key="4">
    <source>
        <dbReference type="Proteomes" id="UP000546701"/>
    </source>
</evidence>
<accession>A0A7W9F3N3</accession>
<reference evidence="3 4" key="1">
    <citation type="submission" date="2020-08" db="EMBL/GenBank/DDBJ databases">
        <title>Genomic Encyclopedia of Type Strains, Phase IV (KMG-IV): sequencing the most valuable type-strain genomes for metagenomic binning, comparative biology and taxonomic classification.</title>
        <authorList>
            <person name="Goeker M."/>
        </authorList>
    </citation>
    <scope>NUCLEOTIDE SEQUENCE [LARGE SCALE GENOMIC DNA]</scope>
    <source>
        <strain evidence="3 4">DSM 103336</strain>
    </source>
</reference>
<gene>
    <name evidence="3" type="ORF">FHS99_002191</name>
</gene>
<comment type="caution">
    <text evidence="3">The sequence shown here is derived from an EMBL/GenBank/DDBJ whole genome shotgun (WGS) entry which is preliminary data.</text>
</comment>
<feature type="signal peptide" evidence="2">
    <location>
        <begin position="1"/>
        <end position="23"/>
    </location>
</feature>
<sequence>MRYLWVTSVPVACTLLLATPAPARTCAAATTALPATVCRADRDRNARDVAVTWGTALALLCSAGIAGGQAARRRSARAVLS</sequence>
<keyword evidence="2" id="KW-0732">Signal</keyword>
<keyword evidence="4" id="KW-1185">Reference proteome</keyword>
<protein>
    <submittedName>
        <fullName evidence="3">Uncharacterized protein</fullName>
    </submittedName>
</protein>
<evidence type="ECO:0000256" key="2">
    <source>
        <dbReference type="SAM" id="SignalP"/>
    </source>
</evidence>
<proteinExistence type="predicted"/>
<evidence type="ECO:0000256" key="1">
    <source>
        <dbReference type="SAM" id="Phobius"/>
    </source>
</evidence>
<keyword evidence="1" id="KW-1133">Transmembrane helix</keyword>
<dbReference type="Proteomes" id="UP000546701">
    <property type="component" value="Unassembled WGS sequence"/>
</dbReference>
<keyword evidence="1" id="KW-0472">Membrane</keyword>